<dbReference type="InterPro" id="IPR002852">
    <property type="entry name" value="UPF0251"/>
</dbReference>
<name>A0A7V3REH7_9BACT</name>
<dbReference type="PANTHER" id="PTHR37478">
    <property type="match status" value="1"/>
</dbReference>
<sequence>MARPKKYRTIEYFLKAAEFVPQNPTDTVEISMDEMEAMRLADLEGMHQIDIAKLMDISRPTVGRILDSAHKKIADALLNSKRIKIGEFGKCRVVKLMKCDNCGKVWRTPTDYKGGECPYCHTEHIHTLETKGSE</sequence>
<dbReference type="InterPro" id="IPR013324">
    <property type="entry name" value="RNA_pol_sigma_r3/r4-like"/>
</dbReference>
<dbReference type="SUPFAM" id="SSF88659">
    <property type="entry name" value="Sigma3 and sigma4 domains of RNA polymerase sigma factors"/>
    <property type="match status" value="1"/>
</dbReference>
<dbReference type="PANTHER" id="PTHR37478:SF2">
    <property type="entry name" value="UPF0251 PROTEIN TK0562"/>
    <property type="match status" value="1"/>
</dbReference>
<dbReference type="Gene3D" id="1.10.10.60">
    <property type="entry name" value="Homeodomain-like"/>
    <property type="match status" value="1"/>
</dbReference>
<dbReference type="Pfam" id="PF02001">
    <property type="entry name" value="DUF134"/>
    <property type="match status" value="1"/>
</dbReference>
<evidence type="ECO:0000256" key="1">
    <source>
        <dbReference type="ARBA" id="ARBA00009350"/>
    </source>
</evidence>
<dbReference type="AlphaFoldDB" id="A0A7V3REH7"/>
<organism evidence="2">
    <name type="scientific">Mesoaciditoga lauensis</name>
    <dbReference type="NCBI Taxonomy" id="1495039"/>
    <lineage>
        <taxon>Bacteria</taxon>
        <taxon>Thermotogati</taxon>
        <taxon>Thermotogota</taxon>
        <taxon>Thermotogae</taxon>
        <taxon>Mesoaciditogales</taxon>
        <taxon>Mesoaciditogaceae</taxon>
        <taxon>Mesoaciditoga</taxon>
    </lineage>
</organism>
<comment type="caution">
    <text evidence="2">The sequence shown here is derived from an EMBL/GenBank/DDBJ whole genome shotgun (WGS) entry which is preliminary data.</text>
</comment>
<proteinExistence type="inferred from homology"/>
<gene>
    <name evidence="2" type="ORF">ENX73_03265</name>
</gene>
<reference evidence="2" key="1">
    <citation type="journal article" date="2020" name="mSystems">
        <title>Genome- and Community-Level Interaction Insights into Carbon Utilization and Element Cycling Functions of Hydrothermarchaeota in Hydrothermal Sediment.</title>
        <authorList>
            <person name="Zhou Z."/>
            <person name="Liu Y."/>
            <person name="Xu W."/>
            <person name="Pan J."/>
            <person name="Luo Z.H."/>
            <person name="Li M."/>
        </authorList>
    </citation>
    <scope>NUCLEOTIDE SEQUENCE [LARGE SCALE GENOMIC DNA]</scope>
    <source>
        <strain evidence="2">SpSt-966</strain>
    </source>
</reference>
<dbReference type="EMBL" id="DTPE01000136">
    <property type="protein sequence ID" value="HGE75128.1"/>
    <property type="molecule type" value="Genomic_DNA"/>
</dbReference>
<evidence type="ECO:0000313" key="2">
    <source>
        <dbReference type="EMBL" id="HGE75128.1"/>
    </source>
</evidence>
<accession>A0A7V3REH7</accession>
<comment type="similarity">
    <text evidence="1">Belongs to the UPF0251 family.</text>
</comment>
<protein>
    <submittedName>
        <fullName evidence="2">DUF134 domain-containing protein</fullName>
    </submittedName>
</protein>